<evidence type="ECO:0000256" key="1">
    <source>
        <dbReference type="ARBA" id="ARBA00005046"/>
    </source>
</evidence>
<name>A0A9N9GC63_9GLOM</name>
<dbReference type="SUPFAM" id="SSF63882">
    <property type="entry name" value="MoeA N-terminal region -like"/>
    <property type="match status" value="1"/>
</dbReference>
<dbReference type="GO" id="GO:0046872">
    <property type="term" value="F:metal ion binding"/>
    <property type="evidence" value="ECO:0007669"/>
    <property type="project" value="UniProtKB-UniRule"/>
</dbReference>
<comment type="catalytic activity">
    <reaction evidence="5">
        <text>adenylyl-molybdopterin + molybdate = Mo-molybdopterin + AMP + H(+)</text>
        <dbReference type="Rhea" id="RHEA:35047"/>
        <dbReference type="ChEBI" id="CHEBI:15378"/>
        <dbReference type="ChEBI" id="CHEBI:36264"/>
        <dbReference type="ChEBI" id="CHEBI:62727"/>
        <dbReference type="ChEBI" id="CHEBI:71302"/>
        <dbReference type="ChEBI" id="CHEBI:456215"/>
    </reaction>
</comment>
<keyword evidence="8" id="KW-1185">Reference proteome</keyword>
<dbReference type="InterPro" id="IPR036135">
    <property type="entry name" value="MoeA_linker/N_sf"/>
</dbReference>
<dbReference type="GO" id="GO:0005524">
    <property type="term" value="F:ATP binding"/>
    <property type="evidence" value="ECO:0007669"/>
    <property type="project" value="UniProtKB-UniRule"/>
</dbReference>
<protein>
    <submittedName>
        <fullName evidence="7">2255_t:CDS:1</fullName>
    </submittedName>
</protein>
<comment type="similarity">
    <text evidence="3">In the C-terminal section; belongs to the MoeA family.</text>
</comment>
<dbReference type="InterPro" id="IPR036425">
    <property type="entry name" value="MoaB/Mog-like_dom_sf"/>
</dbReference>
<comment type="cofactor">
    <cofactor evidence="5">
        <name>Mg(2+)</name>
        <dbReference type="ChEBI" id="CHEBI:18420"/>
    </cofactor>
</comment>
<dbReference type="Pfam" id="PF03453">
    <property type="entry name" value="MoeA_N"/>
    <property type="match status" value="1"/>
</dbReference>
<dbReference type="InterPro" id="IPR038987">
    <property type="entry name" value="MoeA-like"/>
</dbReference>
<dbReference type="GO" id="GO:0061598">
    <property type="term" value="F:molybdopterin adenylyltransferase activity"/>
    <property type="evidence" value="ECO:0007669"/>
    <property type="project" value="UniProtKB-UniRule"/>
</dbReference>
<dbReference type="NCBIfam" id="TIGR00177">
    <property type="entry name" value="molyb_syn"/>
    <property type="match status" value="2"/>
</dbReference>
<dbReference type="SUPFAM" id="SSF63867">
    <property type="entry name" value="MoeA C-terminal domain-like"/>
    <property type="match status" value="1"/>
</dbReference>
<comment type="similarity">
    <text evidence="2">In the N-terminal section; belongs to the MoaB/Mog family.</text>
</comment>
<dbReference type="EMBL" id="CAJVPL010002023">
    <property type="protein sequence ID" value="CAG8596646.1"/>
    <property type="molecule type" value="Genomic_DNA"/>
</dbReference>
<feature type="domain" description="MoaB/Mog" evidence="6">
    <location>
        <begin position="402"/>
        <end position="553"/>
    </location>
</feature>
<comment type="caution">
    <text evidence="7">The sequence shown here is derived from an EMBL/GenBank/DDBJ whole genome shotgun (WGS) entry which is preliminary data.</text>
</comment>
<dbReference type="FunFam" id="2.170.190.11:FF:000001">
    <property type="entry name" value="Molybdopterin molybdenumtransferase"/>
    <property type="match status" value="1"/>
</dbReference>
<accession>A0A9N9GC63</accession>
<gene>
    <name evidence="7" type="ORF">AGERDE_LOCUS8883</name>
</gene>
<dbReference type="AlphaFoldDB" id="A0A9N9GC63"/>
<dbReference type="GO" id="GO:0005829">
    <property type="term" value="C:cytosol"/>
    <property type="evidence" value="ECO:0007669"/>
    <property type="project" value="TreeGrafter"/>
</dbReference>
<feature type="domain" description="MoaB/Mog" evidence="6">
    <location>
        <begin position="1"/>
        <end position="145"/>
    </location>
</feature>
<comment type="pathway">
    <text evidence="1 5">Cofactor biosynthesis; molybdopterin biosynthesis.</text>
</comment>
<dbReference type="Gene3D" id="3.40.980.10">
    <property type="entry name" value="MoaB/Mog-like domain"/>
    <property type="match status" value="2"/>
</dbReference>
<dbReference type="PANTHER" id="PTHR10192">
    <property type="entry name" value="MOLYBDOPTERIN BIOSYNTHESIS PROTEIN"/>
    <property type="match status" value="1"/>
</dbReference>
<reference evidence="7" key="1">
    <citation type="submission" date="2021-06" db="EMBL/GenBank/DDBJ databases">
        <authorList>
            <person name="Kallberg Y."/>
            <person name="Tangrot J."/>
            <person name="Rosling A."/>
        </authorList>
    </citation>
    <scope>NUCLEOTIDE SEQUENCE</scope>
    <source>
        <strain evidence="7">MT106</strain>
    </source>
</reference>
<dbReference type="Pfam" id="PF03454">
    <property type="entry name" value="MoeA_C"/>
    <property type="match status" value="1"/>
</dbReference>
<dbReference type="GO" id="GO:0061599">
    <property type="term" value="F:molybdopterin molybdotransferase activity"/>
    <property type="evidence" value="ECO:0007669"/>
    <property type="project" value="UniProtKB-UniRule"/>
</dbReference>
<dbReference type="CDD" id="cd00886">
    <property type="entry name" value="MogA_MoaB"/>
    <property type="match status" value="1"/>
</dbReference>
<evidence type="ECO:0000256" key="4">
    <source>
        <dbReference type="ARBA" id="ARBA00023150"/>
    </source>
</evidence>
<dbReference type="GO" id="GO:0006777">
    <property type="term" value="P:Mo-molybdopterin cofactor biosynthetic process"/>
    <property type="evidence" value="ECO:0007669"/>
    <property type="project" value="UniProtKB-UniRule"/>
</dbReference>
<sequence>SDTASAEPSKDISGPTLKTLLEKAQTTKTTFRIDETACVPDEFNKIQEIVKIWCDEKNIDLVITTGGTGFGIRDLTPEAITPLIDKLSPGLTHAMISSSLTKTPFAALSRPVSGIRGKSIILTLPGSPKAAKENFEAVLSILPHAIELTRGGTGEELHQELRKKRNSDHKLTDTVAHHSHQCLHHEHMHSSDNHESNTLLSNSLSAPVSKRYRKSPYPAIAIDDAFKLVFDHLQTLETIEVPVNEKLIGYVLAQDVNAKENVPGYRASIVDGYAVVASDGPGTYPVVAISLATSSALVAPLKSGQIARIATGGYVPPGATAIVMVEDTILVRTSADGKNEELVEILVQSHEGEKIREIGSDIAIGETVGRCGELVSAVDGELGILASSGIKNLRVFRRPVIGVLSTGNEVVDHSETIELKYGEIRDTNRLTLLSLIQSVGFEARDFGISRDNPEELESKLKSALSQVDVLITTGGVSMGEMDFLKTILERSLGAKIHFGRVKLKPGLPTTFATIKLNGEQPTNEREKLVFALPGNPVSAVVTFYVFVLPALRKMAGYTNWELPKINVQLSKTIKLDPRPEFHRVIIHFDHETGSFQADSTGFQRSSRLMSLRGCNALLKLPANDLLSELSKGTFVEAIVIGPLLDSKNSVL</sequence>
<dbReference type="OrthoDB" id="4349954at2759"/>
<evidence type="ECO:0000313" key="8">
    <source>
        <dbReference type="Proteomes" id="UP000789831"/>
    </source>
</evidence>
<evidence type="ECO:0000313" key="7">
    <source>
        <dbReference type="EMBL" id="CAG8596646.1"/>
    </source>
</evidence>
<comment type="function">
    <text evidence="5">Catalyzes two steps in the biosynthesis of the molybdenum cofactor. In the first step, molybdopterin is adenylated. Subsequently, molybdate is inserted into adenylated molybdopterin and AMP is released.</text>
</comment>
<dbReference type="CDD" id="cd00887">
    <property type="entry name" value="MoeA"/>
    <property type="match status" value="1"/>
</dbReference>
<dbReference type="Gene3D" id="2.40.340.10">
    <property type="entry name" value="MoeA, C-terminal, domain IV"/>
    <property type="match status" value="1"/>
</dbReference>
<evidence type="ECO:0000256" key="5">
    <source>
        <dbReference type="RuleBase" id="RU365090"/>
    </source>
</evidence>
<dbReference type="PANTHER" id="PTHR10192:SF5">
    <property type="entry name" value="GEPHYRIN"/>
    <property type="match status" value="1"/>
</dbReference>
<keyword evidence="5" id="KW-0460">Magnesium</keyword>
<dbReference type="SMART" id="SM00852">
    <property type="entry name" value="MoCF_biosynth"/>
    <property type="match status" value="2"/>
</dbReference>
<dbReference type="Proteomes" id="UP000789831">
    <property type="component" value="Unassembled WGS sequence"/>
</dbReference>
<organism evidence="7 8">
    <name type="scientific">Ambispora gerdemannii</name>
    <dbReference type="NCBI Taxonomy" id="144530"/>
    <lineage>
        <taxon>Eukaryota</taxon>
        <taxon>Fungi</taxon>
        <taxon>Fungi incertae sedis</taxon>
        <taxon>Mucoromycota</taxon>
        <taxon>Glomeromycotina</taxon>
        <taxon>Glomeromycetes</taxon>
        <taxon>Archaeosporales</taxon>
        <taxon>Ambisporaceae</taxon>
        <taxon>Ambispora</taxon>
    </lineage>
</organism>
<dbReference type="SUPFAM" id="SSF53218">
    <property type="entry name" value="Molybdenum cofactor biosynthesis proteins"/>
    <property type="match status" value="2"/>
</dbReference>
<evidence type="ECO:0000256" key="2">
    <source>
        <dbReference type="ARBA" id="ARBA00007589"/>
    </source>
</evidence>
<dbReference type="Pfam" id="PF00994">
    <property type="entry name" value="MoCF_biosynth"/>
    <property type="match status" value="2"/>
</dbReference>
<comment type="similarity">
    <text evidence="5">Belongs to the MoeA family.</text>
</comment>
<keyword evidence="5" id="KW-0808">Transferase</keyword>
<feature type="non-terminal residue" evidence="7">
    <location>
        <position position="651"/>
    </location>
</feature>
<dbReference type="Gene3D" id="3.90.105.10">
    <property type="entry name" value="Molybdopterin biosynthesis moea protein, domain 2"/>
    <property type="match status" value="1"/>
</dbReference>
<comment type="catalytic activity">
    <reaction evidence="5">
        <text>molybdopterin + ATP + H(+) = adenylyl-molybdopterin + diphosphate</text>
        <dbReference type="Rhea" id="RHEA:31331"/>
        <dbReference type="ChEBI" id="CHEBI:15378"/>
        <dbReference type="ChEBI" id="CHEBI:30616"/>
        <dbReference type="ChEBI" id="CHEBI:33019"/>
        <dbReference type="ChEBI" id="CHEBI:58698"/>
        <dbReference type="ChEBI" id="CHEBI:62727"/>
    </reaction>
</comment>
<keyword evidence="5" id="KW-0479">Metal-binding</keyword>
<evidence type="ECO:0000256" key="3">
    <source>
        <dbReference type="ARBA" id="ARBA00008339"/>
    </source>
</evidence>
<dbReference type="Gene3D" id="2.170.190.11">
    <property type="entry name" value="Molybdopterin biosynthesis moea protein, domain 3"/>
    <property type="match status" value="1"/>
</dbReference>
<dbReference type="InterPro" id="IPR005111">
    <property type="entry name" value="MoeA_C_domain_IV"/>
</dbReference>
<dbReference type="InterPro" id="IPR008284">
    <property type="entry name" value="MoCF_biosynth_CS"/>
</dbReference>
<dbReference type="InterPro" id="IPR001453">
    <property type="entry name" value="MoaB/Mog_dom"/>
</dbReference>
<dbReference type="PROSITE" id="PS01079">
    <property type="entry name" value="MOCF_BIOSYNTHESIS_2"/>
    <property type="match status" value="1"/>
</dbReference>
<evidence type="ECO:0000259" key="6">
    <source>
        <dbReference type="SMART" id="SM00852"/>
    </source>
</evidence>
<dbReference type="FunFam" id="3.40.980.10:FF:000011">
    <property type="entry name" value="Molybdopterin molybdenumtransferase"/>
    <property type="match status" value="1"/>
</dbReference>
<keyword evidence="4 5" id="KW-0501">Molybdenum cofactor biosynthesis</keyword>
<keyword evidence="5" id="KW-0500">Molybdenum</keyword>
<proteinExistence type="inferred from homology"/>
<dbReference type="InterPro" id="IPR005110">
    <property type="entry name" value="MoeA_linker/N"/>
</dbReference>
<dbReference type="InterPro" id="IPR036688">
    <property type="entry name" value="MoeA_C_domain_IV_sf"/>
</dbReference>
<dbReference type="PROSITE" id="PS01078">
    <property type="entry name" value="MOCF_BIOSYNTHESIS_1"/>
    <property type="match status" value="1"/>
</dbReference>